<evidence type="ECO:0000256" key="5">
    <source>
        <dbReference type="ARBA" id="ARBA00022679"/>
    </source>
</evidence>
<keyword evidence="8" id="KW-1133">Transmembrane helix</keyword>
<reference evidence="10 11" key="1">
    <citation type="submission" date="2024-06" db="EMBL/GenBank/DDBJ databases">
        <title>Genomic Encyclopedia of Type Strains, Phase IV (KMG-IV): sequencing the most valuable type-strain genomes for metagenomic binning, comparative biology and taxonomic classification.</title>
        <authorList>
            <person name="Goeker M."/>
        </authorList>
    </citation>
    <scope>NUCLEOTIDE SEQUENCE [LARGE SCALE GENOMIC DNA]</scope>
    <source>
        <strain evidence="10 11">DSM 29492</strain>
    </source>
</reference>
<keyword evidence="6 10" id="KW-0418">Kinase</keyword>
<dbReference type="SUPFAM" id="SSF47384">
    <property type="entry name" value="Homodimeric domain of signal transducing histidine kinase"/>
    <property type="match status" value="1"/>
</dbReference>
<keyword evidence="8" id="KW-0812">Transmembrane</keyword>
<keyword evidence="11" id="KW-1185">Reference proteome</keyword>
<dbReference type="Proteomes" id="UP001549106">
    <property type="component" value="Unassembled WGS sequence"/>
</dbReference>
<dbReference type="RefSeq" id="WP_257465233.1">
    <property type="nucleotide sequence ID" value="NZ_JANJZT010000025.1"/>
</dbReference>
<feature type="domain" description="Histidine kinase" evidence="9">
    <location>
        <begin position="98"/>
        <end position="311"/>
    </location>
</feature>
<protein>
    <recommendedName>
        <fullName evidence="3">histidine kinase</fullName>
        <ecNumber evidence="3">2.7.13.3</ecNumber>
    </recommendedName>
</protein>
<keyword evidence="8" id="KW-0472">Membrane</keyword>
<dbReference type="Pfam" id="PF00512">
    <property type="entry name" value="HisKA"/>
    <property type="match status" value="1"/>
</dbReference>
<dbReference type="EMBL" id="JBEPMJ010000024">
    <property type="protein sequence ID" value="MET3751595.1"/>
    <property type="molecule type" value="Genomic_DNA"/>
</dbReference>
<evidence type="ECO:0000313" key="10">
    <source>
        <dbReference type="EMBL" id="MET3751595.1"/>
    </source>
</evidence>
<comment type="caution">
    <text evidence="10">The sequence shown here is derived from an EMBL/GenBank/DDBJ whole genome shotgun (WGS) entry which is preliminary data.</text>
</comment>
<dbReference type="CDD" id="cd00082">
    <property type="entry name" value="HisKA"/>
    <property type="match status" value="1"/>
</dbReference>
<keyword evidence="7" id="KW-0902">Two-component regulatory system</keyword>
<keyword evidence="5" id="KW-0808">Transferase</keyword>
<dbReference type="SMART" id="SM00387">
    <property type="entry name" value="HATPase_c"/>
    <property type="match status" value="1"/>
</dbReference>
<evidence type="ECO:0000256" key="2">
    <source>
        <dbReference type="ARBA" id="ARBA00004370"/>
    </source>
</evidence>
<evidence type="ECO:0000256" key="8">
    <source>
        <dbReference type="SAM" id="Phobius"/>
    </source>
</evidence>
<dbReference type="InterPro" id="IPR004358">
    <property type="entry name" value="Sig_transdc_His_kin-like_C"/>
</dbReference>
<dbReference type="InterPro" id="IPR036890">
    <property type="entry name" value="HATPase_C_sf"/>
</dbReference>
<comment type="catalytic activity">
    <reaction evidence="1">
        <text>ATP + protein L-histidine = ADP + protein N-phospho-L-histidine.</text>
        <dbReference type="EC" id="2.7.13.3"/>
    </reaction>
</comment>
<gene>
    <name evidence="10" type="ORF">ABID24_002854</name>
</gene>
<dbReference type="InterPro" id="IPR036097">
    <property type="entry name" value="HisK_dim/P_sf"/>
</dbReference>
<dbReference type="GO" id="GO:0016301">
    <property type="term" value="F:kinase activity"/>
    <property type="evidence" value="ECO:0007669"/>
    <property type="project" value="UniProtKB-KW"/>
</dbReference>
<feature type="transmembrane region" description="Helical" evidence="8">
    <location>
        <begin position="6"/>
        <end position="28"/>
    </location>
</feature>
<name>A0ABV2M547_9FIRM</name>
<evidence type="ECO:0000256" key="4">
    <source>
        <dbReference type="ARBA" id="ARBA00022553"/>
    </source>
</evidence>
<evidence type="ECO:0000256" key="7">
    <source>
        <dbReference type="ARBA" id="ARBA00023012"/>
    </source>
</evidence>
<organism evidence="10 11">
    <name type="scientific">Blautia caecimuris</name>
    <dbReference type="NCBI Taxonomy" id="1796615"/>
    <lineage>
        <taxon>Bacteria</taxon>
        <taxon>Bacillati</taxon>
        <taxon>Bacillota</taxon>
        <taxon>Clostridia</taxon>
        <taxon>Lachnospirales</taxon>
        <taxon>Lachnospiraceae</taxon>
        <taxon>Blautia</taxon>
    </lineage>
</organism>
<comment type="subcellular location">
    <subcellularLocation>
        <location evidence="2">Membrane</location>
    </subcellularLocation>
</comment>
<dbReference type="EC" id="2.7.13.3" evidence="3"/>
<dbReference type="PANTHER" id="PTHR45453:SF1">
    <property type="entry name" value="PHOSPHATE REGULON SENSOR PROTEIN PHOR"/>
    <property type="match status" value="1"/>
</dbReference>
<dbReference type="Pfam" id="PF02518">
    <property type="entry name" value="HATPase_c"/>
    <property type="match status" value="1"/>
</dbReference>
<keyword evidence="4" id="KW-0597">Phosphoprotein</keyword>
<accession>A0ABV2M547</accession>
<dbReference type="SUPFAM" id="SSF55874">
    <property type="entry name" value="ATPase domain of HSP90 chaperone/DNA topoisomerase II/histidine kinase"/>
    <property type="match status" value="1"/>
</dbReference>
<evidence type="ECO:0000256" key="6">
    <source>
        <dbReference type="ARBA" id="ARBA00022777"/>
    </source>
</evidence>
<dbReference type="InterPro" id="IPR003594">
    <property type="entry name" value="HATPase_dom"/>
</dbReference>
<dbReference type="Gene3D" id="3.30.565.10">
    <property type="entry name" value="Histidine kinase-like ATPase, C-terminal domain"/>
    <property type="match status" value="1"/>
</dbReference>
<dbReference type="InterPro" id="IPR005467">
    <property type="entry name" value="His_kinase_dom"/>
</dbReference>
<dbReference type="PANTHER" id="PTHR45453">
    <property type="entry name" value="PHOSPHATE REGULON SENSOR PROTEIN PHOR"/>
    <property type="match status" value="1"/>
</dbReference>
<proteinExistence type="predicted"/>
<dbReference type="Gene3D" id="1.10.287.130">
    <property type="match status" value="1"/>
</dbReference>
<evidence type="ECO:0000256" key="3">
    <source>
        <dbReference type="ARBA" id="ARBA00012438"/>
    </source>
</evidence>
<evidence type="ECO:0000256" key="1">
    <source>
        <dbReference type="ARBA" id="ARBA00000085"/>
    </source>
</evidence>
<dbReference type="PRINTS" id="PR00344">
    <property type="entry name" value="BCTRLSENSOR"/>
</dbReference>
<sequence length="312" mass="35725">MSDKTIIFFLAVVVCLLFLVVLYQRFIFGRGIQAKIKRMNKKLEEILETGSDEKVMVFTDNPVLMELGGQINRLLIDRQKIRADFKREEISSKKMLANISHDIKTPLTVILGYLEIMSLNHADNEMLKKVETKANQVMNLINQFFTLAKLESGDTNINLGKVNINEICRENILEFYDILLQKDFDVDLFIPETAIFVQGEKEALQRILYNLLSNVIRYGSDGKYLGVFLRQDKGNVYIDVVDKGKGIEQEFASNVFDRLYTMEDSRNREIQGNGLGLTIAKNLAKQLEGDIFLNSIPNVKTTFTVSLKKITY</sequence>
<dbReference type="InterPro" id="IPR003661">
    <property type="entry name" value="HisK_dim/P_dom"/>
</dbReference>
<dbReference type="PROSITE" id="PS50109">
    <property type="entry name" value="HIS_KIN"/>
    <property type="match status" value="1"/>
</dbReference>
<dbReference type="InterPro" id="IPR050351">
    <property type="entry name" value="BphY/WalK/GraS-like"/>
</dbReference>
<evidence type="ECO:0000259" key="9">
    <source>
        <dbReference type="PROSITE" id="PS50109"/>
    </source>
</evidence>
<evidence type="ECO:0000313" key="11">
    <source>
        <dbReference type="Proteomes" id="UP001549106"/>
    </source>
</evidence>
<dbReference type="SMART" id="SM00388">
    <property type="entry name" value="HisKA"/>
    <property type="match status" value="1"/>
</dbReference>